<evidence type="ECO:0000256" key="4">
    <source>
        <dbReference type="ARBA" id="ARBA00022763"/>
    </source>
</evidence>
<dbReference type="PANTHER" id="PTHR33516">
    <property type="entry name" value="LEXA REPRESSOR"/>
    <property type="match status" value="1"/>
</dbReference>
<dbReference type="Pfam" id="PF01381">
    <property type="entry name" value="HTH_3"/>
    <property type="match status" value="1"/>
</dbReference>
<dbReference type="InterPro" id="IPR036286">
    <property type="entry name" value="LexA/Signal_pep-like_sf"/>
</dbReference>
<dbReference type="InterPro" id="IPR015927">
    <property type="entry name" value="Peptidase_S24_S26A/B/C"/>
</dbReference>
<evidence type="ECO:0000256" key="2">
    <source>
        <dbReference type="ARBA" id="ARBA00022491"/>
    </source>
</evidence>
<dbReference type="InterPro" id="IPR001387">
    <property type="entry name" value="Cro/C1-type_HTH"/>
</dbReference>
<dbReference type="PROSITE" id="PS50943">
    <property type="entry name" value="HTH_CROC1"/>
    <property type="match status" value="1"/>
</dbReference>
<protein>
    <submittedName>
        <fullName evidence="14">Transcriptional repressor LexA</fullName>
        <ecNumber evidence="14">3.4.21.88</ecNumber>
    </submittedName>
</protein>
<dbReference type="InterPro" id="IPR050077">
    <property type="entry name" value="LexA_repressor"/>
</dbReference>
<evidence type="ECO:0000256" key="5">
    <source>
        <dbReference type="ARBA" id="ARBA00022801"/>
    </source>
</evidence>
<comment type="similarity">
    <text evidence="1 12">Belongs to the peptidase S24 family.</text>
</comment>
<evidence type="ECO:0000256" key="12">
    <source>
        <dbReference type="RuleBase" id="RU003991"/>
    </source>
</evidence>
<dbReference type="Gene3D" id="1.10.260.40">
    <property type="entry name" value="lambda repressor-like DNA-binding domains"/>
    <property type="match status" value="1"/>
</dbReference>
<keyword evidence="10" id="KW-0234">DNA repair</keyword>
<evidence type="ECO:0000259" key="13">
    <source>
        <dbReference type="PROSITE" id="PS50943"/>
    </source>
</evidence>
<evidence type="ECO:0000313" key="14">
    <source>
        <dbReference type="EMBL" id="MFC5407300.1"/>
    </source>
</evidence>
<comment type="caution">
    <text evidence="14">The sequence shown here is derived from an EMBL/GenBank/DDBJ whole genome shotgun (WGS) entry which is preliminary data.</text>
</comment>
<keyword evidence="11" id="KW-0742">SOS response</keyword>
<dbReference type="InterPro" id="IPR006200">
    <property type="entry name" value="LexA"/>
</dbReference>
<keyword evidence="8" id="KW-0238">DNA-binding</keyword>
<organism evidence="14 15">
    <name type="scientific">Cohnella soli</name>
    <dbReference type="NCBI Taxonomy" id="425005"/>
    <lineage>
        <taxon>Bacteria</taxon>
        <taxon>Bacillati</taxon>
        <taxon>Bacillota</taxon>
        <taxon>Bacilli</taxon>
        <taxon>Bacillales</taxon>
        <taxon>Paenibacillaceae</taxon>
        <taxon>Cohnella</taxon>
    </lineage>
</organism>
<dbReference type="Pfam" id="PF00717">
    <property type="entry name" value="Peptidase_S24"/>
    <property type="match status" value="1"/>
</dbReference>
<dbReference type="SUPFAM" id="SSF47413">
    <property type="entry name" value="lambda repressor-like DNA-binding domains"/>
    <property type="match status" value="1"/>
</dbReference>
<dbReference type="EMBL" id="JBHSMI010000067">
    <property type="protein sequence ID" value="MFC5407300.1"/>
    <property type="molecule type" value="Genomic_DNA"/>
</dbReference>
<dbReference type="NCBIfam" id="TIGR00498">
    <property type="entry name" value="lexA"/>
    <property type="match status" value="1"/>
</dbReference>
<dbReference type="Gene3D" id="2.10.109.10">
    <property type="entry name" value="Umud Fragment, subunit A"/>
    <property type="match status" value="1"/>
</dbReference>
<evidence type="ECO:0000256" key="11">
    <source>
        <dbReference type="ARBA" id="ARBA00023236"/>
    </source>
</evidence>
<evidence type="ECO:0000256" key="9">
    <source>
        <dbReference type="ARBA" id="ARBA00023163"/>
    </source>
</evidence>
<evidence type="ECO:0000256" key="1">
    <source>
        <dbReference type="ARBA" id="ARBA00007484"/>
    </source>
</evidence>
<evidence type="ECO:0000256" key="8">
    <source>
        <dbReference type="ARBA" id="ARBA00023125"/>
    </source>
</evidence>
<name>A0ABW0I3Z6_9BACL</name>
<dbReference type="Proteomes" id="UP001596113">
    <property type="component" value="Unassembled WGS sequence"/>
</dbReference>
<dbReference type="CDD" id="cd06529">
    <property type="entry name" value="S24_LexA-like"/>
    <property type="match status" value="1"/>
</dbReference>
<keyword evidence="7" id="KW-0805">Transcription regulation</keyword>
<dbReference type="SUPFAM" id="SSF51306">
    <property type="entry name" value="LexA/Signal peptidase"/>
    <property type="match status" value="1"/>
</dbReference>
<accession>A0ABW0I3Z6</accession>
<dbReference type="CDD" id="cd00093">
    <property type="entry name" value="HTH_XRE"/>
    <property type="match status" value="1"/>
</dbReference>
<keyword evidence="15" id="KW-1185">Reference proteome</keyword>
<keyword evidence="6 12" id="KW-0068">Autocatalytic cleavage</keyword>
<dbReference type="PANTHER" id="PTHR33516:SF2">
    <property type="entry name" value="LEXA REPRESSOR-RELATED"/>
    <property type="match status" value="1"/>
</dbReference>
<proteinExistence type="inferred from homology"/>
<evidence type="ECO:0000256" key="7">
    <source>
        <dbReference type="ARBA" id="ARBA00023015"/>
    </source>
</evidence>
<keyword evidence="2" id="KW-0678">Repressor</keyword>
<dbReference type="PRINTS" id="PR00726">
    <property type="entry name" value="LEXASERPTASE"/>
</dbReference>
<gene>
    <name evidence="14" type="primary">lexA</name>
    <name evidence="14" type="ORF">ACFPOF_31610</name>
</gene>
<reference evidence="15" key="1">
    <citation type="journal article" date="2019" name="Int. J. Syst. Evol. Microbiol.">
        <title>The Global Catalogue of Microorganisms (GCM) 10K type strain sequencing project: providing services to taxonomists for standard genome sequencing and annotation.</title>
        <authorList>
            <consortium name="The Broad Institute Genomics Platform"/>
            <consortium name="The Broad Institute Genome Sequencing Center for Infectious Disease"/>
            <person name="Wu L."/>
            <person name="Ma J."/>
        </authorList>
    </citation>
    <scope>NUCLEOTIDE SEQUENCE [LARGE SCALE GENOMIC DNA]</scope>
    <source>
        <strain evidence="15">CGMCC 1.18575</strain>
    </source>
</reference>
<sequence length="271" mass="29999">MHEINRKIRELRRSRQLTVSKMAELIGVSPGNISDWESDKKKSTPSAKALVAISDTFQVSLDWLMKGESSEISSPLTASNNMLLHSLRGLFGQLTEQDVQLLQNVAAHLASKNPTFPFLYTDNPSPSKPNDAGSNIVKEASLAAEYFVKLPLVGKITAGAPILAQQNIEDHINVPKHMVGYGHHFLLRVQGESMIDKDIRDGDMAVIRQQQDAENGEVVVALIDNEEATLKSLYKEKNHVRLQPANSRMKPLFSKKVQVLGKVVGILRTSE</sequence>
<keyword evidence="3" id="KW-0235">DNA replication</keyword>
<dbReference type="InterPro" id="IPR006197">
    <property type="entry name" value="Peptidase_S24_LexA"/>
</dbReference>
<feature type="domain" description="HTH cro/C1-type" evidence="13">
    <location>
        <begin position="8"/>
        <end position="64"/>
    </location>
</feature>
<evidence type="ECO:0000313" key="15">
    <source>
        <dbReference type="Proteomes" id="UP001596113"/>
    </source>
</evidence>
<dbReference type="GO" id="GO:0004252">
    <property type="term" value="F:serine-type endopeptidase activity"/>
    <property type="evidence" value="ECO:0007669"/>
    <property type="project" value="UniProtKB-EC"/>
</dbReference>
<evidence type="ECO:0000256" key="10">
    <source>
        <dbReference type="ARBA" id="ARBA00023204"/>
    </source>
</evidence>
<dbReference type="EC" id="3.4.21.88" evidence="14"/>
<dbReference type="RefSeq" id="WP_378139843.1">
    <property type="nucleotide sequence ID" value="NZ_JBHSMI010000067.1"/>
</dbReference>
<keyword evidence="4" id="KW-0227">DNA damage</keyword>
<evidence type="ECO:0000256" key="3">
    <source>
        <dbReference type="ARBA" id="ARBA00022705"/>
    </source>
</evidence>
<evidence type="ECO:0000256" key="6">
    <source>
        <dbReference type="ARBA" id="ARBA00022813"/>
    </source>
</evidence>
<dbReference type="SMART" id="SM00530">
    <property type="entry name" value="HTH_XRE"/>
    <property type="match status" value="1"/>
</dbReference>
<keyword evidence="9" id="KW-0804">Transcription</keyword>
<keyword evidence="5 12" id="KW-0378">Hydrolase</keyword>
<dbReference type="InterPro" id="IPR010982">
    <property type="entry name" value="Lambda_DNA-bd_dom_sf"/>
</dbReference>
<dbReference type="InterPro" id="IPR039418">
    <property type="entry name" value="LexA-like"/>
</dbReference>